<sequence>MKVKVNNIELYYQKLGQGHPLILIHGHHQDGAIFDKLIAPLSLYYTVYVPDMRGHGLSSGEASEHYQTDVEDLAEFIRKLNLKEAYVLGYGAGGVIALLLASQDPNLIAKLIVAGTYVNGNGVTASHITWNSVRGIFIGDRDSRVALKETFIDPRRLQQIKIPTLCVVGEKDWVKVEHVRWYSQFLPNSRLVIMPRQKHESYVVHSLKMLDLIKDFYKEN</sequence>
<comment type="caution">
    <text evidence="3">The sequence shown here is derived from an EMBL/GenBank/DDBJ whole genome shotgun (WGS) entry which is preliminary data.</text>
</comment>
<dbReference type="Gene3D" id="3.40.50.1820">
    <property type="entry name" value="alpha/beta hydrolase"/>
    <property type="match status" value="1"/>
</dbReference>
<accession>A0A2Z6TQY7</accession>
<dbReference type="Pfam" id="PF00561">
    <property type="entry name" value="Abhydrolase_1"/>
    <property type="match status" value="1"/>
</dbReference>
<organism evidence="3 4">
    <name type="scientific">Lactobacillus rodentium</name>
    <dbReference type="NCBI Taxonomy" id="947835"/>
    <lineage>
        <taxon>Bacteria</taxon>
        <taxon>Bacillati</taxon>
        <taxon>Bacillota</taxon>
        <taxon>Bacilli</taxon>
        <taxon>Lactobacillales</taxon>
        <taxon>Lactobacillaceae</taxon>
        <taxon>Lactobacillus</taxon>
    </lineage>
</organism>
<dbReference type="OrthoDB" id="252464at2"/>
<evidence type="ECO:0000313" key="3">
    <source>
        <dbReference type="EMBL" id="GBG05237.1"/>
    </source>
</evidence>
<dbReference type="GO" id="GO:0016787">
    <property type="term" value="F:hydrolase activity"/>
    <property type="evidence" value="ECO:0007669"/>
    <property type="project" value="UniProtKB-KW"/>
</dbReference>
<dbReference type="Proteomes" id="UP000257317">
    <property type="component" value="Unassembled WGS sequence"/>
</dbReference>
<proteinExistence type="predicted"/>
<protein>
    <submittedName>
        <fullName evidence="3">Alpha/beta hydrolase</fullName>
    </submittedName>
</protein>
<dbReference type="PANTHER" id="PTHR43798:SF31">
    <property type="entry name" value="AB HYDROLASE SUPERFAMILY PROTEIN YCLE"/>
    <property type="match status" value="1"/>
</dbReference>
<reference evidence="4" key="1">
    <citation type="submission" date="2018-03" db="EMBL/GenBank/DDBJ databases">
        <title>New taxa in the Lactobacillus gasseri group.</title>
        <authorList>
            <person name="Tanizawa Y."/>
            <person name="Tohno M."/>
            <person name="Endo A."/>
            <person name="Arita M."/>
        </authorList>
    </citation>
    <scope>NUCLEOTIDE SEQUENCE [LARGE SCALE GENOMIC DNA]</scope>
    <source>
        <strain evidence="4">DSM 24759</strain>
    </source>
</reference>
<evidence type="ECO:0000259" key="2">
    <source>
        <dbReference type="Pfam" id="PF00561"/>
    </source>
</evidence>
<dbReference type="RefSeq" id="WP_117118567.1">
    <property type="nucleotide sequence ID" value="NZ_BFBY01000009.1"/>
</dbReference>
<dbReference type="InterPro" id="IPR050266">
    <property type="entry name" value="AB_hydrolase_sf"/>
</dbReference>
<dbReference type="InterPro" id="IPR029058">
    <property type="entry name" value="AB_hydrolase_fold"/>
</dbReference>
<gene>
    <name evidence="3" type="ORF">LrDSM24759_11510</name>
</gene>
<dbReference type="GO" id="GO:0016020">
    <property type="term" value="C:membrane"/>
    <property type="evidence" value="ECO:0007669"/>
    <property type="project" value="TreeGrafter"/>
</dbReference>
<dbReference type="InterPro" id="IPR000073">
    <property type="entry name" value="AB_hydrolase_1"/>
</dbReference>
<dbReference type="SUPFAM" id="SSF53474">
    <property type="entry name" value="alpha/beta-Hydrolases"/>
    <property type="match status" value="1"/>
</dbReference>
<keyword evidence="4" id="KW-1185">Reference proteome</keyword>
<dbReference type="AlphaFoldDB" id="A0A2Z6TQY7"/>
<evidence type="ECO:0000313" key="4">
    <source>
        <dbReference type="Proteomes" id="UP000257317"/>
    </source>
</evidence>
<evidence type="ECO:0000256" key="1">
    <source>
        <dbReference type="ARBA" id="ARBA00022801"/>
    </source>
</evidence>
<keyword evidence="1 3" id="KW-0378">Hydrolase</keyword>
<name>A0A2Z6TQY7_9LACO</name>
<dbReference type="PANTHER" id="PTHR43798">
    <property type="entry name" value="MONOACYLGLYCEROL LIPASE"/>
    <property type="match status" value="1"/>
</dbReference>
<feature type="domain" description="AB hydrolase-1" evidence="2">
    <location>
        <begin position="20"/>
        <end position="127"/>
    </location>
</feature>
<dbReference type="EMBL" id="BFBY01000009">
    <property type="protein sequence ID" value="GBG05237.1"/>
    <property type="molecule type" value="Genomic_DNA"/>
</dbReference>